<dbReference type="Pfam" id="PF07584">
    <property type="entry name" value="BatA"/>
    <property type="match status" value="1"/>
</dbReference>
<keyword evidence="4" id="KW-1185">Reference proteome</keyword>
<feature type="transmembrane region" description="Helical" evidence="1">
    <location>
        <begin position="616"/>
        <end position="635"/>
    </location>
</feature>
<name>A0A9X2RA02_9FLAO</name>
<keyword evidence="1" id="KW-0472">Membrane</keyword>
<protein>
    <submittedName>
        <fullName evidence="3">BatA domain-containing protein</fullName>
    </submittedName>
</protein>
<dbReference type="InterPro" id="IPR011933">
    <property type="entry name" value="Double_TM_dom"/>
</dbReference>
<dbReference type="AlphaFoldDB" id="A0A9X2RA02"/>
<keyword evidence="1" id="KW-1133">Transmembrane helix</keyword>
<dbReference type="EMBL" id="JANCNS010000002">
    <property type="protein sequence ID" value="MCP9200289.1"/>
    <property type="molecule type" value="Genomic_DNA"/>
</dbReference>
<evidence type="ECO:0000313" key="4">
    <source>
        <dbReference type="Proteomes" id="UP001155280"/>
    </source>
</evidence>
<feature type="transmembrane region" description="Helical" evidence="1">
    <location>
        <begin position="56"/>
        <end position="78"/>
    </location>
</feature>
<gene>
    <name evidence="3" type="ORF">MKO06_10240</name>
</gene>
<dbReference type="RefSeq" id="WP_241551081.1">
    <property type="nucleotide sequence ID" value="NZ_JANCNS010000002.1"/>
</dbReference>
<evidence type="ECO:0000313" key="3">
    <source>
        <dbReference type="EMBL" id="MCP9200289.1"/>
    </source>
</evidence>
<evidence type="ECO:0000259" key="2">
    <source>
        <dbReference type="Pfam" id="PF07584"/>
    </source>
</evidence>
<dbReference type="InterPro" id="IPR024163">
    <property type="entry name" value="Aerotolerance_reg_N"/>
</dbReference>
<comment type="caution">
    <text evidence="3">The sequence shown here is derived from an EMBL/GenBank/DDBJ whole genome shotgun (WGS) entry which is preliminary data.</text>
</comment>
<keyword evidence="1" id="KW-0812">Transmembrane</keyword>
<dbReference type="PANTHER" id="PTHR37464">
    <property type="entry name" value="BLL2463 PROTEIN"/>
    <property type="match status" value="1"/>
</dbReference>
<feature type="transmembrane region" description="Helical" evidence="1">
    <location>
        <begin position="6"/>
        <end position="24"/>
    </location>
</feature>
<accession>A0A9X2RA02</accession>
<dbReference type="PANTHER" id="PTHR37464:SF1">
    <property type="entry name" value="BLL2463 PROTEIN"/>
    <property type="match status" value="1"/>
</dbReference>
<evidence type="ECO:0000256" key="1">
    <source>
        <dbReference type="SAM" id="Phobius"/>
    </source>
</evidence>
<dbReference type="NCBIfam" id="TIGR02226">
    <property type="entry name" value="two_anch"/>
    <property type="match status" value="1"/>
</dbReference>
<sequence length="639" mass="72165">MRFQHPELLYALLLLLIPIIVHLFRLRKFQKEDFTNVKFLKKVIQETRKSSRLKKFLILITRLFLVACLVLAFAQPYIPASDKALEPTSKFIYLDNSYSMQAGNGPNSLLQLAITDLLNGLEENSDYALITNNSEFYNRTEADLREELQELEHTPEKIDFRQIQLKAENYFSGKGQANQEVLIISDFQNTLDLPQEIDSETIDYKFIQTGLENLRNVSLDTAFINDSNPGSISIKLQLKSNYSPQTPLAVSVRDGEKLLGRNTVLINDEETSEIEFILKNEEISNGLIEIEDPGLAYDNQLFFTISKNPPANVVVISNRESGFLQRIYSAPEFETSIFSSNQIDFNELNSANLIIVNELEDVPSSLSTNLANAMNSGTSVIIIPSEEYSDYNELLSRLGLPNFTGNVDNELLISSIEFDHPLLEGVFEDQTQNFEYPKVLNSYRLNSGNGILLYEDGTPFLTGNNSAFLFSAALNTDNSNFQSSPLIVPVFYQIGLQSLKKPQLYYSIGSDSRIDVAASLGKDEVLQLSNSTEAVIPQQQNFNNRVEISTTGLELKAGNYSVEAQNEKVGQISFNFDRKESELVFTNIEDIEAVETFNSVKEYFSQANAASQINALWKWFVIFALLFLAVEMLLIKFFK</sequence>
<reference evidence="3" key="1">
    <citation type="submission" date="2022-07" db="EMBL/GenBank/DDBJ databases">
        <title>Gramela sediminis sp. nov., isolated from deep-sea sediment of the Indian Ocean.</title>
        <authorList>
            <person name="Shi H."/>
        </authorList>
    </citation>
    <scope>NUCLEOTIDE SEQUENCE</scope>
    <source>
        <strain evidence="3">GC03-9</strain>
    </source>
</reference>
<organism evidence="3 4">
    <name type="scientific">Christiangramia oceanisediminis</name>
    <dbReference type="NCBI Taxonomy" id="2920386"/>
    <lineage>
        <taxon>Bacteria</taxon>
        <taxon>Pseudomonadati</taxon>
        <taxon>Bacteroidota</taxon>
        <taxon>Flavobacteriia</taxon>
        <taxon>Flavobacteriales</taxon>
        <taxon>Flavobacteriaceae</taxon>
        <taxon>Christiangramia</taxon>
    </lineage>
</organism>
<dbReference type="Proteomes" id="UP001155280">
    <property type="component" value="Unassembled WGS sequence"/>
</dbReference>
<feature type="domain" description="Aerotolerance regulator N-terminal" evidence="2">
    <location>
        <begin position="1"/>
        <end position="76"/>
    </location>
</feature>
<proteinExistence type="predicted"/>